<feature type="compositionally biased region" description="Low complexity" evidence="7">
    <location>
        <begin position="61"/>
        <end position="76"/>
    </location>
</feature>
<keyword evidence="3 6" id="KW-0863">Zinc-finger</keyword>
<feature type="compositionally biased region" description="Low complexity" evidence="7">
    <location>
        <begin position="1"/>
        <end position="10"/>
    </location>
</feature>
<proteinExistence type="predicted"/>
<evidence type="ECO:0000256" key="4">
    <source>
        <dbReference type="ARBA" id="ARBA00022833"/>
    </source>
</evidence>
<organism evidence="9 10">
    <name type="scientific">Plectosphaerella cucumerina</name>
    <dbReference type="NCBI Taxonomy" id="40658"/>
    <lineage>
        <taxon>Eukaryota</taxon>
        <taxon>Fungi</taxon>
        <taxon>Dikarya</taxon>
        <taxon>Ascomycota</taxon>
        <taxon>Pezizomycotina</taxon>
        <taxon>Sordariomycetes</taxon>
        <taxon>Hypocreomycetidae</taxon>
        <taxon>Glomerellales</taxon>
        <taxon>Plectosphaerellaceae</taxon>
        <taxon>Plectosphaerella</taxon>
    </lineage>
</organism>
<feature type="region of interest" description="Disordered" evidence="7">
    <location>
        <begin position="268"/>
        <end position="299"/>
    </location>
</feature>
<evidence type="ECO:0000259" key="8">
    <source>
        <dbReference type="PROSITE" id="PS50016"/>
    </source>
</evidence>
<comment type="subcellular location">
    <subcellularLocation>
        <location evidence="1">Nucleus</location>
    </subcellularLocation>
</comment>
<dbReference type="GO" id="GO:0048188">
    <property type="term" value="C:Set1C/COMPASS complex"/>
    <property type="evidence" value="ECO:0007669"/>
    <property type="project" value="InterPro"/>
</dbReference>
<dbReference type="PROSITE" id="PS50016">
    <property type="entry name" value="ZF_PHD_2"/>
    <property type="match status" value="1"/>
</dbReference>
<sequence length="468" mass="50487">MDSSSSPSHPGLGGAGAETHHDEDQEMADAPSHSYIRSQFIPVTSAPASPEPPKVMETTEKPAVPGKKKGQAAAVKKAPKRGKGGTTGGPKQSKKVANKAPASDASVNSGAEAEADGDAADSDEGDESDHGPYCICRGPDDHRFMIGCDVCEDWFHGECVGIDKDVGEHLIERFVCPNCSNRDEGIITVFKKTCGLPRCKKPARLYDGQPKEERSHFCSDEHKQLWWERCLSTLPKKKNPGSKVPEALTQGEFVAILESGLATFQDTAAGTPAVSGGDATMSDSVEDTNGDEQKAKDPVNGLTPEQQEILAHCASERARIAKEINTWHQMSHVLEWASIRRKKLIAAGLLDDAACGYDFRLDTIGARAPFEKWLDSEDGHALFDGVADGMGATALGPNVPLTADPKEICDKKRCKAHQGWFALLKRDLNLHQSQCSGVITKHLEREFNIEESARQRLARMAGAEVAGK</sequence>
<dbReference type="Pfam" id="PF00628">
    <property type="entry name" value="PHD"/>
    <property type="match status" value="1"/>
</dbReference>
<dbReference type="InterPro" id="IPR001965">
    <property type="entry name" value="Znf_PHD"/>
</dbReference>
<feature type="region of interest" description="Disordered" evidence="7">
    <location>
        <begin position="1"/>
        <end position="130"/>
    </location>
</feature>
<feature type="domain" description="PHD-type" evidence="8">
    <location>
        <begin position="131"/>
        <end position="182"/>
    </location>
</feature>
<dbReference type="PROSITE" id="PS01359">
    <property type="entry name" value="ZF_PHD_1"/>
    <property type="match status" value="1"/>
</dbReference>
<dbReference type="Proteomes" id="UP000813385">
    <property type="component" value="Unassembled WGS sequence"/>
</dbReference>
<evidence type="ECO:0000256" key="7">
    <source>
        <dbReference type="SAM" id="MobiDB-lite"/>
    </source>
</evidence>
<dbReference type="OrthoDB" id="436852at2759"/>
<dbReference type="PANTHER" id="PTHR46174">
    <property type="entry name" value="CXXC-TYPE ZINC FINGER PROTEIN 1"/>
    <property type="match status" value="1"/>
</dbReference>
<name>A0A8K0TKW7_9PEZI</name>
<dbReference type="EMBL" id="JAGPXD010000003">
    <property type="protein sequence ID" value="KAH7362243.1"/>
    <property type="molecule type" value="Genomic_DNA"/>
</dbReference>
<dbReference type="GO" id="GO:0008270">
    <property type="term" value="F:zinc ion binding"/>
    <property type="evidence" value="ECO:0007669"/>
    <property type="project" value="UniProtKB-KW"/>
</dbReference>
<dbReference type="SUPFAM" id="SSF57903">
    <property type="entry name" value="FYVE/PHD zinc finger"/>
    <property type="match status" value="1"/>
</dbReference>
<evidence type="ECO:0000256" key="6">
    <source>
        <dbReference type="PROSITE-ProRule" id="PRU00146"/>
    </source>
</evidence>
<accession>A0A8K0TKW7</accession>
<dbReference type="SMART" id="SM00249">
    <property type="entry name" value="PHD"/>
    <property type="match status" value="1"/>
</dbReference>
<dbReference type="GO" id="GO:0045893">
    <property type="term" value="P:positive regulation of DNA-templated transcription"/>
    <property type="evidence" value="ECO:0007669"/>
    <property type="project" value="TreeGrafter"/>
</dbReference>
<feature type="compositionally biased region" description="Acidic residues" evidence="7">
    <location>
        <begin position="113"/>
        <end position="127"/>
    </location>
</feature>
<evidence type="ECO:0000256" key="2">
    <source>
        <dbReference type="ARBA" id="ARBA00022723"/>
    </source>
</evidence>
<evidence type="ECO:0000313" key="9">
    <source>
        <dbReference type="EMBL" id="KAH7362243.1"/>
    </source>
</evidence>
<dbReference type="InterPro" id="IPR011011">
    <property type="entry name" value="Znf_FYVE_PHD"/>
</dbReference>
<dbReference type="PANTHER" id="PTHR46174:SF1">
    <property type="entry name" value="CXXC-TYPE ZINC FINGER PROTEIN 1"/>
    <property type="match status" value="1"/>
</dbReference>
<dbReference type="InterPro" id="IPR019786">
    <property type="entry name" value="Zinc_finger_PHD-type_CS"/>
</dbReference>
<keyword evidence="10" id="KW-1185">Reference proteome</keyword>
<evidence type="ECO:0000256" key="3">
    <source>
        <dbReference type="ARBA" id="ARBA00022771"/>
    </source>
</evidence>
<dbReference type="InterPro" id="IPR013083">
    <property type="entry name" value="Znf_RING/FYVE/PHD"/>
</dbReference>
<evidence type="ECO:0000256" key="1">
    <source>
        <dbReference type="ARBA" id="ARBA00004123"/>
    </source>
</evidence>
<comment type="caution">
    <text evidence="9">The sequence shown here is derived from an EMBL/GenBank/DDBJ whole genome shotgun (WGS) entry which is preliminary data.</text>
</comment>
<keyword evidence="2" id="KW-0479">Metal-binding</keyword>
<evidence type="ECO:0000256" key="5">
    <source>
        <dbReference type="ARBA" id="ARBA00023242"/>
    </source>
</evidence>
<keyword evidence="4" id="KW-0862">Zinc</keyword>
<gene>
    <name evidence="9" type="ORF">B0T11DRAFT_82284</name>
</gene>
<dbReference type="AlphaFoldDB" id="A0A8K0TKW7"/>
<dbReference type="Gene3D" id="3.30.40.10">
    <property type="entry name" value="Zinc/RING finger domain, C3HC4 (zinc finger)"/>
    <property type="match status" value="1"/>
</dbReference>
<dbReference type="InterPro" id="IPR037869">
    <property type="entry name" value="Spp1/CFP1"/>
</dbReference>
<protein>
    <submittedName>
        <fullName evidence="9">PHD-finger domain-containing protein</fullName>
    </submittedName>
</protein>
<dbReference type="InterPro" id="IPR019787">
    <property type="entry name" value="Znf_PHD-finger"/>
</dbReference>
<evidence type="ECO:0000313" key="10">
    <source>
        <dbReference type="Proteomes" id="UP000813385"/>
    </source>
</evidence>
<keyword evidence="5" id="KW-0539">Nucleus</keyword>
<reference evidence="9" key="1">
    <citation type="journal article" date="2021" name="Nat. Commun.">
        <title>Genetic determinants of endophytism in the Arabidopsis root mycobiome.</title>
        <authorList>
            <person name="Mesny F."/>
            <person name="Miyauchi S."/>
            <person name="Thiergart T."/>
            <person name="Pickel B."/>
            <person name="Atanasova L."/>
            <person name="Karlsson M."/>
            <person name="Huettel B."/>
            <person name="Barry K.W."/>
            <person name="Haridas S."/>
            <person name="Chen C."/>
            <person name="Bauer D."/>
            <person name="Andreopoulos W."/>
            <person name="Pangilinan J."/>
            <person name="LaButti K."/>
            <person name="Riley R."/>
            <person name="Lipzen A."/>
            <person name="Clum A."/>
            <person name="Drula E."/>
            <person name="Henrissat B."/>
            <person name="Kohler A."/>
            <person name="Grigoriev I.V."/>
            <person name="Martin F.M."/>
            <person name="Hacquard S."/>
        </authorList>
    </citation>
    <scope>NUCLEOTIDE SEQUENCE</scope>
    <source>
        <strain evidence="9">MPI-CAGE-AT-0016</strain>
    </source>
</reference>